<evidence type="ECO:0000313" key="3">
    <source>
        <dbReference type="Proteomes" id="UP000598271"/>
    </source>
</evidence>
<evidence type="ECO:0000256" key="1">
    <source>
        <dbReference type="SAM" id="MobiDB-lite"/>
    </source>
</evidence>
<keyword evidence="3" id="KW-1185">Reference proteome</keyword>
<feature type="region of interest" description="Disordered" evidence="1">
    <location>
        <begin position="88"/>
        <end position="118"/>
    </location>
</feature>
<organism evidence="2 3">
    <name type="scientific">Persicitalea jodogahamensis</name>
    <dbReference type="NCBI Taxonomy" id="402147"/>
    <lineage>
        <taxon>Bacteria</taxon>
        <taxon>Pseudomonadati</taxon>
        <taxon>Bacteroidota</taxon>
        <taxon>Cytophagia</taxon>
        <taxon>Cytophagales</taxon>
        <taxon>Spirosomataceae</taxon>
        <taxon>Persicitalea</taxon>
    </lineage>
</organism>
<reference evidence="2 3" key="1">
    <citation type="journal article" date="2014" name="Int. J. Syst. Evol. Microbiol.">
        <title>Complete genome sequence of Corynebacterium casei LMG S-19264T (=DSM 44701T), isolated from a smear-ripened cheese.</title>
        <authorList>
            <consortium name="US DOE Joint Genome Institute (JGI-PGF)"/>
            <person name="Walter F."/>
            <person name="Albersmeier A."/>
            <person name="Kalinowski J."/>
            <person name="Ruckert C."/>
        </authorList>
    </citation>
    <scope>NUCLEOTIDE SEQUENCE [LARGE SCALE GENOMIC DNA]</scope>
    <source>
        <strain evidence="2 3">KCTC 12866</strain>
    </source>
</reference>
<dbReference type="AlphaFoldDB" id="A0A8J3DBZ3"/>
<accession>A0A8J3DBZ3</accession>
<protein>
    <submittedName>
        <fullName evidence="2">Uncharacterized protein</fullName>
    </submittedName>
</protein>
<comment type="caution">
    <text evidence="2">The sequence shown here is derived from an EMBL/GenBank/DDBJ whole genome shotgun (WGS) entry which is preliminary data.</text>
</comment>
<dbReference type="Proteomes" id="UP000598271">
    <property type="component" value="Unassembled WGS sequence"/>
</dbReference>
<name>A0A8J3DBZ3_9BACT</name>
<proteinExistence type="predicted"/>
<sequence length="118" mass="13383">MSQIYYFKRHQEGDAWHYYKLMDDRMPIAYEMLNFPNETPIIETVELDLDFLDCKTQYNAPWEVGIQITAEEVPAGLEESNAGRFRSVSARKAGKGTGLGRLPAGRSLPGSLRSVLRT</sequence>
<evidence type="ECO:0000313" key="2">
    <source>
        <dbReference type="EMBL" id="GHB87290.1"/>
    </source>
</evidence>
<dbReference type="EMBL" id="BMXF01000008">
    <property type="protein sequence ID" value="GHB87290.1"/>
    <property type="molecule type" value="Genomic_DNA"/>
</dbReference>
<gene>
    <name evidence="2" type="ORF">GCM10007390_48870</name>
</gene>
<dbReference type="RefSeq" id="WP_189568576.1">
    <property type="nucleotide sequence ID" value="NZ_BMXF01000008.1"/>
</dbReference>